<dbReference type="OrthoDB" id="4931198at2"/>
<dbReference type="EMBL" id="CP035491">
    <property type="protein sequence ID" value="QAY74706.1"/>
    <property type="molecule type" value="Genomic_DNA"/>
</dbReference>
<dbReference type="PANTHER" id="PTHR46268:SF6">
    <property type="entry name" value="UNIVERSAL STRESS PROTEIN UP12"/>
    <property type="match status" value="1"/>
</dbReference>
<dbReference type="Pfam" id="PF00582">
    <property type="entry name" value="Usp"/>
    <property type="match status" value="2"/>
</dbReference>
<evidence type="ECO:0000256" key="1">
    <source>
        <dbReference type="ARBA" id="ARBA00008791"/>
    </source>
</evidence>
<accession>A0A4P6FFN0</accession>
<dbReference type="AlphaFoldDB" id="A0A4P6FFN0"/>
<dbReference type="Gene3D" id="3.40.50.620">
    <property type="entry name" value="HUPs"/>
    <property type="match status" value="2"/>
</dbReference>
<keyword evidence="4" id="KW-1185">Reference proteome</keyword>
<evidence type="ECO:0000313" key="4">
    <source>
        <dbReference type="Proteomes" id="UP000291259"/>
    </source>
</evidence>
<dbReference type="RefSeq" id="WP_129192250.1">
    <property type="nucleotide sequence ID" value="NZ_CP035491.1"/>
</dbReference>
<evidence type="ECO:0000313" key="3">
    <source>
        <dbReference type="EMBL" id="QAY74706.1"/>
    </source>
</evidence>
<gene>
    <name evidence="3" type="ORF">ET445_16555</name>
</gene>
<evidence type="ECO:0000259" key="2">
    <source>
        <dbReference type="Pfam" id="PF00582"/>
    </source>
</evidence>
<sequence length="287" mass="29711">MTEIVVGVNTAEEGCARTVTWAAERAAARGASLRLVHVVDSQIEATGDAELLLAAHEKARGCLDAAVERAERVGAAAGVELDIATDLEQGQTVEVFERLSRGADLLVVGSDWHGGKRPSRRGVHSLRIAAASHAPVAVIPDVDVSARRGVVVGVDGSVEGEHALAFAVAEATRLDQPLVAVHAWDIAVMVGGEYGYGVAMVGTDELSRAAAEVLDESIDPVAAANPDLEIVRRVVAGDPVTALVDEASEASLLVVGSRGRSALARFLLGSISHGVLAHLEGPTVVVR</sequence>
<dbReference type="KEGG" id="agf:ET445_16555"/>
<reference evidence="3 4" key="1">
    <citation type="submission" date="2019-01" db="EMBL/GenBank/DDBJ databases">
        <title>Genome sequencing of strain FW100M-8.</title>
        <authorList>
            <person name="Heo J."/>
            <person name="Kim S.-J."/>
            <person name="Kim J.-S."/>
            <person name="Hong S.-B."/>
            <person name="Kwon S.-W."/>
        </authorList>
    </citation>
    <scope>NUCLEOTIDE SEQUENCE [LARGE SCALE GENOMIC DNA]</scope>
    <source>
        <strain evidence="3 4">FW100M-8</strain>
    </source>
</reference>
<dbReference type="SUPFAM" id="SSF52402">
    <property type="entry name" value="Adenine nucleotide alpha hydrolases-like"/>
    <property type="match status" value="2"/>
</dbReference>
<dbReference type="PRINTS" id="PR01438">
    <property type="entry name" value="UNVRSLSTRESS"/>
</dbReference>
<protein>
    <submittedName>
        <fullName evidence="3">Universal stress protein</fullName>
    </submittedName>
</protein>
<dbReference type="InterPro" id="IPR006016">
    <property type="entry name" value="UspA"/>
</dbReference>
<dbReference type="InterPro" id="IPR014729">
    <property type="entry name" value="Rossmann-like_a/b/a_fold"/>
</dbReference>
<feature type="domain" description="UspA" evidence="2">
    <location>
        <begin position="3"/>
        <end position="140"/>
    </location>
</feature>
<dbReference type="InterPro" id="IPR006015">
    <property type="entry name" value="Universal_stress_UspA"/>
</dbReference>
<comment type="similarity">
    <text evidence="1">Belongs to the universal stress protein A family.</text>
</comment>
<name>A0A4P6FFN0_9MICO</name>
<proteinExistence type="inferred from homology"/>
<dbReference type="Proteomes" id="UP000291259">
    <property type="component" value="Chromosome"/>
</dbReference>
<feature type="domain" description="UspA" evidence="2">
    <location>
        <begin position="149"/>
        <end position="287"/>
    </location>
</feature>
<organism evidence="3 4">
    <name type="scientific">Agromyces protaetiae</name>
    <dbReference type="NCBI Taxonomy" id="2509455"/>
    <lineage>
        <taxon>Bacteria</taxon>
        <taxon>Bacillati</taxon>
        <taxon>Actinomycetota</taxon>
        <taxon>Actinomycetes</taxon>
        <taxon>Micrococcales</taxon>
        <taxon>Microbacteriaceae</taxon>
        <taxon>Agromyces</taxon>
    </lineage>
</organism>
<dbReference type="PANTHER" id="PTHR46268">
    <property type="entry name" value="STRESS RESPONSE PROTEIN NHAX"/>
    <property type="match status" value="1"/>
</dbReference>